<accession>A0A3B1A4X7</accession>
<gene>
    <name evidence="1" type="ORF">MNBD_GAMMA23-1992</name>
</gene>
<evidence type="ECO:0000313" key="1">
    <source>
        <dbReference type="EMBL" id="VAW93259.1"/>
    </source>
</evidence>
<dbReference type="AlphaFoldDB" id="A0A3B1A4X7"/>
<name>A0A3B1A4X7_9ZZZZ</name>
<dbReference type="EMBL" id="UOFT01000033">
    <property type="protein sequence ID" value="VAW93259.1"/>
    <property type="molecule type" value="Genomic_DNA"/>
</dbReference>
<proteinExistence type="predicted"/>
<reference evidence="1" key="1">
    <citation type="submission" date="2018-06" db="EMBL/GenBank/DDBJ databases">
        <authorList>
            <person name="Zhirakovskaya E."/>
        </authorList>
    </citation>
    <scope>NUCLEOTIDE SEQUENCE</scope>
</reference>
<organism evidence="1">
    <name type="scientific">hydrothermal vent metagenome</name>
    <dbReference type="NCBI Taxonomy" id="652676"/>
    <lineage>
        <taxon>unclassified sequences</taxon>
        <taxon>metagenomes</taxon>
        <taxon>ecological metagenomes</taxon>
    </lineage>
</organism>
<sequence>MFRIIKLISMLVLLPQLVFFSLPVQADEVEIIKVELRSNNSGKSWTFSVTLKHNDTGWDHYADAWQVVDSGGKVLGKRVLYHPHENEQPFTRSLPGVTLPENAIIYVEAHDKVHGWSKDRVKIDFDFLEGDRYTIGEYTTRY</sequence>
<protein>
    <submittedName>
        <fullName evidence="1">Uncharacterized protein</fullName>
    </submittedName>
</protein>